<dbReference type="Proteomes" id="UP000313359">
    <property type="component" value="Unassembled WGS sequence"/>
</dbReference>
<reference evidence="2" key="1">
    <citation type="journal article" date="2018" name="Genome Biol. Evol.">
        <title>Genomics and development of Lentinus tigrinus, a white-rot wood-decaying mushroom with dimorphic fruiting bodies.</title>
        <authorList>
            <person name="Wu B."/>
            <person name="Xu Z."/>
            <person name="Knudson A."/>
            <person name="Carlson A."/>
            <person name="Chen N."/>
            <person name="Kovaka S."/>
            <person name="LaButti K."/>
            <person name="Lipzen A."/>
            <person name="Pennachio C."/>
            <person name="Riley R."/>
            <person name="Schakwitz W."/>
            <person name="Umezawa K."/>
            <person name="Ohm R.A."/>
            <person name="Grigoriev I.V."/>
            <person name="Nagy L.G."/>
            <person name="Gibbons J."/>
            <person name="Hibbett D."/>
        </authorList>
    </citation>
    <scope>NUCLEOTIDE SEQUENCE [LARGE SCALE GENOMIC DNA]</scope>
    <source>
        <strain evidence="2">ALCF2SS1-6</strain>
    </source>
</reference>
<evidence type="ECO:0000313" key="2">
    <source>
        <dbReference type="EMBL" id="RPD65388.1"/>
    </source>
</evidence>
<proteinExistence type="predicted"/>
<feature type="transmembrane region" description="Helical" evidence="1">
    <location>
        <begin position="89"/>
        <end position="112"/>
    </location>
</feature>
<feature type="transmembrane region" description="Helical" evidence="1">
    <location>
        <begin position="154"/>
        <end position="175"/>
    </location>
</feature>
<evidence type="ECO:0000313" key="3">
    <source>
        <dbReference type="Proteomes" id="UP000313359"/>
    </source>
</evidence>
<keyword evidence="1" id="KW-0812">Transmembrane</keyword>
<feature type="transmembrane region" description="Helical" evidence="1">
    <location>
        <begin position="12"/>
        <end position="38"/>
    </location>
</feature>
<keyword evidence="1" id="KW-1133">Transmembrane helix</keyword>
<dbReference type="AlphaFoldDB" id="A0A5C2SPX4"/>
<accession>A0A5C2SPX4</accession>
<dbReference type="STRING" id="1328759.A0A5C2SPX4"/>
<feature type="transmembrane region" description="Helical" evidence="1">
    <location>
        <begin position="58"/>
        <end position="82"/>
    </location>
</feature>
<keyword evidence="3" id="KW-1185">Reference proteome</keyword>
<protein>
    <submittedName>
        <fullName evidence="2">Uncharacterized protein</fullName>
    </submittedName>
</protein>
<keyword evidence="1" id="KW-0472">Membrane</keyword>
<dbReference type="OrthoDB" id="3239304at2759"/>
<dbReference type="EMBL" id="ML122252">
    <property type="protein sequence ID" value="RPD65388.1"/>
    <property type="molecule type" value="Genomic_DNA"/>
</dbReference>
<name>A0A5C2SPX4_9APHY</name>
<evidence type="ECO:0000256" key="1">
    <source>
        <dbReference type="SAM" id="Phobius"/>
    </source>
</evidence>
<organism evidence="2 3">
    <name type="scientific">Lentinus tigrinus ALCF2SS1-6</name>
    <dbReference type="NCBI Taxonomy" id="1328759"/>
    <lineage>
        <taxon>Eukaryota</taxon>
        <taxon>Fungi</taxon>
        <taxon>Dikarya</taxon>
        <taxon>Basidiomycota</taxon>
        <taxon>Agaricomycotina</taxon>
        <taxon>Agaricomycetes</taxon>
        <taxon>Polyporales</taxon>
        <taxon>Polyporaceae</taxon>
        <taxon>Lentinus</taxon>
    </lineage>
</organism>
<gene>
    <name evidence="2" type="ORF">L227DRAFT_209929</name>
</gene>
<sequence length="234" mass="25646">MPYVRSRKFCCCLPVRFGVFCESILGIAVGGFFSVAAWLQINKFLHGQLKDLSQSDKIALWAVAATMTFAVVTSLLGLIGAIGRVRALVAIYASVLTGVTVLDIVGGIYFIYQLFHGYGDDQIQKCQAQADQGAPGTVDAEHWACSAGFKTGRIIVVVVYVIWWLIEIYGCVIAFEYVGQLREEEDASFSDREKNQSQNITIVTQPAAAFSQPQPYAFAAAPHSYGPEFKQEPL</sequence>